<keyword evidence="5 8" id="KW-1133">Transmembrane helix</keyword>
<feature type="transmembrane region" description="Helical" evidence="8">
    <location>
        <begin position="116"/>
        <end position="137"/>
    </location>
</feature>
<comment type="caution">
    <text evidence="10">The sequence shown here is derived from an EMBL/GenBank/DDBJ whole genome shotgun (WGS) entry which is preliminary data.</text>
</comment>
<evidence type="ECO:0000313" key="10">
    <source>
        <dbReference type="EMBL" id="CAK8677723.1"/>
    </source>
</evidence>
<keyword evidence="6 8" id="KW-0472">Membrane</keyword>
<keyword evidence="3 8" id="KW-0812">Transmembrane</keyword>
<gene>
    <name evidence="10" type="ORF">CVLEPA_LOCUS7722</name>
</gene>
<dbReference type="PANTHER" id="PTHR23344">
    <property type="entry name" value="GLYCEROPHOSPHORYL DIESTER PHOSPHODIESTERASE"/>
    <property type="match status" value="1"/>
</dbReference>
<dbReference type="PANTHER" id="PTHR23344:SF50">
    <property type="entry name" value="GP-PDE DOMAIN-CONTAINING PROTEIN"/>
    <property type="match status" value="1"/>
</dbReference>
<dbReference type="InterPro" id="IPR017946">
    <property type="entry name" value="PLC-like_Pdiesterase_TIM-brl"/>
</dbReference>
<evidence type="ECO:0000256" key="2">
    <source>
        <dbReference type="ARBA" id="ARBA00007277"/>
    </source>
</evidence>
<evidence type="ECO:0000256" key="7">
    <source>
        <dbReference type="ARBA" id="ARBA00023180"/>
    </source>
</evidence>
<dbReference type="Proteomes" id="UP001642483">
    <property type="component" value="Unassembled WGS sequence"/>
</dbReference>
<comment type="similarity">
    <text evidence="2">Belongs to the glycerophosphoryl diester phosphodiesterase family.</text>
</comment>
<proteinExistence type="inferred from homology"/>
<evidence type="ECO:0000256" key="5">
    <source>
        <dbReference type="ARBA" id="ARBA00022989"/>
    </source>
</evidence>
<feature type="transmembrane region" description="Helical" evidence="8">
    <location>
        <begin position="487"/>
        <end position="509"/>
    </location>
</feature>
<comment type="subcellular location">
    <subcellularLocation>
        <location evidence="1">Membrane</location>
        <topology evidence="1">Multi-pass membrane protein</topology>
    </subcellularLocation>
</comment>
<sequence>MCYDCCKHFFFGVYSCKWSNDDYYTYAFANQSRCGKFFLFAIFIAFIVTLSWTYCWAVLINDSDEINAYLYDVVSFLYHWYALILGITVVLFFYVVMLCFAGFLQILHLHNLHLFLCHKIVLLVCFVSFILGMIYVALLWPDLVSGVKVSFEMTGPFLQLCSLLVLISFAFYFTKVVWISEKNKKLAFISYVIVFTFVLSIPFWQYSPCIHMDAEANMSKPLLIGHKGAPSLAPENTILSYEHAVSCGVFALESDVRLSRDGVPFLMHDPDLLRTTNVEEIFPERKSQRAENFTWNELKQLNAGDWHLKLDPFFTNKYLSKADKAKISAQKIPSLEEFAKFAAQHNKSVIFDLGRPPSHHPYYSEYVNITVNTLLRSGIPQESVLWLISPYQHVVNKLAPDFRVVASEVVSSSYARNYSVELLNLIYGSTTEEAISLNYSVISYTMDESWTFSRAWCQGVWAVTTNRCSIFKELKAPLWSLSKTQYYAIWCTMDVISLVIVIVIFYFGYKRRRREGTYVMVPLFSNSEST</sequence>
<protein>
    <recommendedName>
        <fullName evidence="9">GP-PDE domain-containing protein</fullName>
    </recommendedName>
</protein>
<feature type="transmembrane region" description="Helical" evidence="8">
    <location>
        <begin position="37"/>
        <end position="60"/>
    </location>
</feature>
<organism evidence="10 11">
    <name type="scientific">Clavelina lepadiformis</name>
    <name type="common">Light-bulb sea squirt</name>
    <name type="synonym">Ascidia lepadiformis</name>
    <dbReference type="NCBI Taxonomy" id="159417"/>
    <lineage>
        <taxon>Eukaryota</taxon>
        <taxon>Metazoa</taxon>
        <taxon>Chordata</taxon>
        <taxon>Tunicata</taxon>
        <taxon>Ascidiacea</taxon>
        <taxon>Aplousobranchia</taxon>
        <taxon>Clavelinidae</taxon>
        <taxon>Clavelina</taxon>
    </lineage>
</organism>
<feature type="transmembrane region" description="Helical" evidence="8">
    <location>
        <begin position="157"/>
        <end position="174"/>
    </location>
</feature>
<feature type="domain" description="GP-PDE" evidence="9">
    <location>
        <begin position="221"/>
        <end position="475"/>
    </location>
</feature>
<feature type="transmembrane region" description="Helical" evidence="8">
    <location>
        <begin position="80"/>
        <end position="104"/>
    </location>
</feature>
<dbReference type="SUPFAM" id="SSF51695">
    <property type="entry name" value="PLC-like phosphodiesterases"/>
    <property type="match status" value="1"/>
</dbReference>
<evidence type="ECO:0000259" key="9">
    <source>
        <dbReference type="PROSITE" id="PS51704"/>
    </source>
</evidence>
<keyword evidence="4" id="KW-0378">Hydrolase</keyword>
<reference evidence="10 11" key="1">
    <citation type="submission" date="2024-02" db="EMBL/GenBank/DDBJ databases">
        <authorList>
            <person name="Daric V."/>
            <person name="Darras S."/>
        </authorList>
    </citation>
    <scope>NUCLEOTIDE SEQUENCE [LARGE SCALE GENOMIC DNA]</scope>
</reference>
<dbReference type="InterPro" id="IPR030395">
    <property type="entry name" value="GP_PDE_dom"/>
</dbReference>
<feature type="transmembrane region" description="Helical" evidence="8">
    <location>
        <begin position="186"/>
        <end position="204"/>
    </location>
</feature>
<evidence type="ECO:0000256" key="4">
    <source>
        <dbReference type="ARBA" id="ARBA00022801"/>
    </source>
</evidence>
<evidence type="ECO:0000256" key="1">
    <source>
        <dbReference type="ARBA" id="ARBA00004141"/>
    </source>
</evidence>
<keyword evidence="7" id="KW-0325">Glycoprotein</keyword>
<evidence type="ECO:0000256" key="8">
    <source>
        <dbReference type="SAM" id="Phobius"/>
    </source>
</evidence>
<evidence type="ECO:0000313" key="11">
    <source>
        <dbReference type="Proteomes" id="UP001642483"/>
    </source>
</evidence>
<dbReference type="Pfam" id="PF03009">
    <property type="entry name" value="GDPD"/>
    <property type="match status" value="1"/>
</dbReference>
<dbReference type="Gene3D" id="3.20.20.190">
    <property type="entry name" value="Phosphatidylinositol (PI) phosphodiesterase"/>
    <property type="match status" value="1"/>
</dbReference>
<accession>A0ABP0FDF4</accession>
<evidence type="ECO:0000256" key="6">
    <source>
        <dbReference type="ARBA" id="ARBA00023136"/>
    </source>
</evidence>
<dbReference type="EMBL" id="CAWYQH010000046">
    <property type="protein sequence ID" value="CAK8677723.1"/>
    <property type="molecule type" value="Genomic_DNA"/>
</dbReference>
<keyword evidence="11" id="KW-1185">Reference proteome</keyword>
<evidence type="ECO:0000256" key="3">
    <source>
        <dbReference type="ARBA" id="ARBA00022692"/>
    </source>
</evidence>
<dbReference type="PROSITE" id="PS51704">
    <property type="entry name" value="GP_PDE"/>
    <property type="match status" value="1"/>
</dbReference>
<name>A0ABP0FDF4_CLALP</name>